<comment type="caution">
    <text evidence="2">The sequence shown here is derived from an EMBL/GenBank/DDBJ whole genome shotgun (WGS) entry which is preliminary data.</text>
</comment>
<proteinExistence type="predicted"/>
<dbReference type="GO" id="GO:0004497">
    <property type="term" value="F:monooxygenase activity"/>
    <property type="evidence" value="ECO:0007669"/>
    <property type="project" value="UniProtKB-KW"/>
</dbReference>
<feature type="domain" description="ABM" evidence="1">
    <location>
        <begin position="2"/>
        <end position="93"/>
    </location>
</feature>
<sequence>MILEVAILNVIAGKEGSFEKDFKIAEQYISTIKGYIKHSLKKCLEEENKYILLVEWETLEAHTIGFRTSEQYLEWKKLLHHYYKPFPVVEHYVNI</sequence>
<evidence type="ECO:0000259" key="1">
    <source>
        <dbReference type="PROSITE" id="PS51725"/>
    </source>
</evidence>
<dbReference type="EMBL" id="RJTU01000053">
    <property type="protein sequence ID" value="ROI13623.1"/>
    <property type="molecule type" value="Genomic_DNA"/>
</dbReference>
<reference evidence="3" key="1">
    <citation type="submission" date="2018-11" db="EMBL/GenBank/DDBJ databases">
        <title>Proposal to divide the Flavobacteriaceae and reorganize its genera based on Amino Acid Identity values calculated from whole genome sequences.</title>
        <authorList>
            <person name="Nicholson A.C."/>
            <person name="Gulvik C.A."/>
            <person name="Whitney A.M."/>
            <person name="Humrighouse B.W."/>
            <person name="Bell M."/>
            <person name="Holmes B."/>
            <person name="Steigerwalt A."/>
            <person name="Villarma A."/>
            <person name="Sheth M."/>
            <person name="Batra D."/>
            <person name="Pryor J."/>
            <person name="Bernardet J.-F."/>
            <person name="Hugo C."/>
            <person name="Kampfer P."/>
            <person name="Newman J."/>
            <person name="Mcquiston J."/>
        </authorList>
    </citation>
    <scope>NUCLEOTIDE SEQUENCE [LARGE SCALE GENOMIC DNA]</scope>
    <source>
        <strain evidence="3">DSM 22165</strain>
    </source>
</reference>
<keyword evidence="2" id="KW-0503">Monooxygenase</keyword>
<dbReference type="InterPro" id="IPR007138">
    <property type="entry name" value="ABM_dom"/>
</dbReference>
<gene>
    <name evidence="2" type="ORF">EGH73_07745</name>
</gene>
<evidence type="ECO:0000313" key="2">
    <source>
        <dbReference type="EMBL" id="ROI13623.1"/>
    </source>
</evidence>
<dbReference type="Proteomes" id="UP000267623">
    <property type="component" value="Unassembled WGS sequence"/>
</dbReference>
<dbReference type="Pfam" id="PF03992">
    <property type="entry name" value="ABM"/>
    <property type="match status" value="1"/>
</dbReference>
<dbReference type="RefSeq" id="WP_123281365.1">
    <property type="nucleotide sequence ID" value="NZ_DALZAR010000012.1"/>
</dbReference>
<protein>
    <submittedName>
        <fullName evidence="2">Antibiotic biosynthesis monooxygenase</fullName>
    </submittedName>
</protein>
<dbReference type="PROSITE" id="PS51725">
    <property type="entry name" value="ABM"/>
    <property type="match status" value="1"/>
</dbReference>
<dbReference type="InterPro" id="IPR011008">
    <property type="entry name" value="Dimeric_a/b-barrel"/>
</dbReference>
<keyword evidence="2" id="KW-0560">Oxidoreductase</keyword>
<organism evidence="2 3">
    <name type="scientific">Epilithonimonas hominis</name>
    <dbReference type="NCBI Taxonomy" id="420404"/>
    <lineage>
        <taxon>Bacteria</taxon>
        <taxon>Pseudomonadati</taxon>
        <taxon>Bacteroidota</taxon>
        <taxon>Flavobacteriia</taxon>
        <taxon>Flavobacteriales</taxon>
        <taxon>Weeksellaceae</taxon>
        <taxon>Chryseobacterium group</taxon>
        <taxon>Epilithonimonas</taxon>
    </lineage>
</organism>
<evidence type="ECO:0000313" key="3">
    <source>
        <dbReference type="Proteomes" id="UP000267623"/>
    </source>
</evidence>
<dbReference type="AlphaFoldDB" id="A0A3N0X8I8"/>
<accession>A0A3N0X8I8</accession>
<name>A0A3N0X8I8_9FLAO</name>
<dbReference type="Gene3D" id="3.30.70.100">
    <property type="match status" value="1"/>
</dbReference>
<dbReference type="SUPFAM" id="SSF54909">
    <property type="entry name" value="Dimeric alpha+beta barrel"/>
    <property type="match status" value="1"/>
</dbReference>